<dbReference type="RefSeq" id="WP_114664122.1">
    <property type="nucleotide sequence ID" value="NZ_CP031194.1"/>
</dbReference>
<dbReference type="GO" id="GO:0003677">
    <property type="term" value="F:DNA binding"/>
    <property type="evidence" value="ECO:0007669"/>
    <property type="project" value="UniProtKB-KW"/>
</dbReference>
<dbReference type="SMART" id="SM00345">
    <property type="entry name" value="HTH_GNTR"/>
    <property type="match status" value="1"/>
</dbReference>
<dbReference type="Pfam" id="PF00392">
    <property type="entry name" value="GntR"/>
    <property type="match status" value="1"/>
</dbReference>
<dbReference type="Pfam" id="PF07729">
    <property type="entry name" value="FCD"/>
    <property type="match status" value="1"/>
</dbReference>
<dbReference type="InterPro" id="IPR011711">
    <property type="entry name" value="GntR_C"/>
</dbReference>
<proteinExistence type="predicted"/>
<evidence type="ECO:0000259" key="4">
    <source>
        <dbReference type="PROSITE" id="PS50949"/>
    </source>
</evidence>
<dbReference type="AlphaFoldDB" id="A0A345HY07"/>
<dbReference type="EMBL" id="CP031194">
    <property type="protein sequence ID" value="AXG81581.1"/>
    <property type="molecule type" value="Genomic_DNA"/>
</dbReference>
<name>A0A345HY07_9ACTN</name>
<feature type="domain" description="HTH gntR-type" evidence="4">
    <location>
        <begin position="10"/>
        <end position="77"/>
    </location>
</feature>
<dbReference type="SMART" id="SM00895">
    <property type="entry name" value="FCD"/>
    <property type="match status" value="1"/>
</dbReference>
<evidence type="ECO:0000313" key="5">
    <source>
        <dbReference type="EMBL" id="AXG81581.1"/>
    </source>
</evidence>
<dbReference type="PROSITE" id="PS50949">
    <property type="entry name" value="HTH_GNTR"/>
    <property type="match status" value="1"/>
</dbReference>
<evidence type="ECO:0000256" key="2">
    <source>
        <dbReference type="ARBA" id="ARBA00023125"/>
    </source>
</evidence>
<dbReference type="PANTHER" id="PTHR43537:SF5">
    <property type="entry name" value="UXU OPERON TRANSCRIPTIONAL REGULATOR"/>
    <property type="match status" value="1"/>
</dbReference>
<keyword evidence="1" id="KW-0805">Transcription regulation</keyword>
<evidence type="ECO:0000256" key="1">
    <source>
        <dbReference type="ARBA" id="ARBA00023015"/>
    </source>
</evidence>
<evidence type="ECO:0000313" key="6">
    <source>
        <dbReference type="Proteomes" id="UP000253868"/>
    </source>
</evidence>
<dbReference type="OrthoDB" id="5243844at2"/>
<accession>A0A345HY07</accession>
<dbReference type="InterPro" id="IPR000524">
    <property type="entry name" value="Tscrpt_reg_HTH_GntR"/>
</dbReference>
<keyword evidence="2" id="KW-0238">DNA-binding</keyword>
<dbReference type="Gene3D" id="1.20.120.530">
    <property type="entry name" value="GntR ligand-binding domain-like"/>
    <property type="match status" value="1"/>
</dbReference>
<protein>
    <submittedName>
        <fullName evidence="5">GntR family transcriptional regulator</fullName>
    </submittedName>
</protein>
<organism evidence="5 6">
    <name type="scientific">Streptomyces paludis</name>
    <dbReference type="NCBI Taxonomy" id="2282738"/>
    <lineage>
        <taxon>Bacteria</taxon>
        <taxon>Bacillati</taxon>
        <taxon>Actinomycetota</taxon>
        <taxon>Actinomycetes</taxon>
        <taxon>Kitasatosporales</taxon>
        <taxon>Streptomycetaceae</taxon>
        <taxon>Streptomyces</taxon>
    </lineage>
</organism>
<dbReference type="KEGG" id="spad:DVK44_32070"/>
<dbReference type="InterPro" id="IPR036388">
    <property type="entry name" value="WH-like_DNA-bd_sf"/>
</dbReference>
<reference evidence="6" key="1">
    <citation type="submission" date="2018-07" db="EMBL/GenBank/DDBJ databases">
        <authorList>
            <person name="Zhao J."/>
        </authorList>
    </citation>
    <scope>NUCLEOTIDE SEQUENCE [LARGE SCALE GENOMIC DNA]</scope>
    <source>
        <strain evidence="6">GSSD-12</strain>
    </source>
</reference>
<sequence length="224" mass="24812">MTAATPIRQGSLGDRIADDLRVRIISGTLRPGTHLVEGVLADEYDVSRAPVREALQRLAGERLVRDGRRRGVLVVGLTAADIDELYSLRLALEQLAYERAITCDGPETRWDAARAAIEEMRAAATSQDGARFGEADLAFHQNFYRIADHGRLEAFWDQYRPTFSALFGISIRPVADLQRSVDEHVTLLALALEGEIEGGKRELRLHLARAREVMIQAVLPGDLS</sequence>
<dbReference type="GO" id="GO:0003700">
    <property type="term" value="F:DNA-binding transcription factor activity"/>
    <property type="evidence" value="ECO:0007669"/>
    <property type="project" value="InterPro"/>
</dbReference>
<gene>
    <name evidence="5" type="ORF">DVK44_32070</name>
</gene>
<dbReference type="SUPFAM" id="SSF46785">
    <property type="entry name" value="Winged helix' DNA-binding domain"/>
    <property type="match status" value="1"/>
</dbReference>
<dbReference type="PANTHER" id="PTHR43537">
    <property type="entry name" value="TRANSCRIPTIONAL REGULATOR, GNTR FAMILY"/>
    <property type="match status" value="1"/>
</dbReference>
<dbReference type="SUPFAM" id="SSF48008">
    <property type="entry name" value="GntR ligand-binding domain-like"/>
    <property type="match status" value="1"/>
</dbReference>
<dbReference type="CDD" id="cd07377">
    <property type="entry name" value="WHTH_GntR"/>
    <property type="match status" value="1"/>
</dbReference>
<dbReference type="InterPro" id="IPR008920">
    <property type="entry name" value="TF_FadR/GntR_C"/>
</dbReference>
<keyword evidence="3" id="KW-0804">Transcription</keyword>
<evidence type="ECO:0000256" key="3">
    <source>
        <dbReference type="ARBA" id="ARBA00023163"/>
    </source>
</evidence>
<keyword evidence="6" id="KW-1185">Reference proteome</keyword>
<dbReference type="Gene3D" id="1.10.10.10">
    <property type="entry name" value="Winged helix-like DNA-binding domain superfamily/Winged helix DNA-binding domain"/>
    <property type="match status" value="1"/>
</dbReference>
<dbReference type="Proteomes" id="UP000253868">
    <property type="component" value="Chromosome"/>
</dbReference>
<dbReference type="InterPro" id="IPR036390">
    <property type="entry name" value="WH_DNA-bd_sf"/>
</dbReference>